<evidence type="ECO:0000313" key="8">
    <source>
        <dbReference type="EMBL" id="KZZ94783.1"/>
    </source>
</evidence>
<dbReference type="Gene3D" id="4.10.240.10">
    <property type="entry name" value="Zn(2)-C6 fungal-type DNA-binding domain"/>
    <property type="match status" value="1"/>
</dbReference>
<dbReference type="STRING" id="1081109.A0A162IKI1"/>
<reference evidence="8 9" key="1">
    <citation type="journal article" date="2016" name="Genome Biol. Evol.">
        <title>Divergent and convergent evolution of fungal pathogenicity.</title>
        <authorList>
            <person name="Shang Y."/>
            <person name="Xiao G."/>
            <person name="Zheng P."/>
            <person name="Cen K."/>
            <person name="Zhan S."/>
            <person name="Wang C."/>
        </authorList>
    </citation>
    <scope>NUCLEOTIDE SEQUENCE [LARGE SCALE GENOMIC DNA]</scope>
    <source>
        <strain evidence="8 9">RCEF 2490</strain>
    </source>
</reference>
<dbReference type="GO" id="GO:0008270">
    <property type="term" value="F:zinc ion binding"/>
    <property type="evidence" value="ECO:0007669"/>
    <property type="project" value="InterPro"/>
</dbReference>
<comment type="caution">
    <text evidence="8">The sequence shown here is derived from an EMBL/GenBank/DDBJ whole genome shotgun (WGS) entry which is preliminary data.</text>
</comment>
<dbReference type="SUPFAM" id="SSF57701">
    <property type="entry name" value="Zn2/Cys6 DNA-binding domain"/>
    <property type="match status" value="1"/>
</dbReference>
<dbReference type="PANTHER" id="PTHR47338">
    <property type="entry name" value="ZN(II)2CYS6 TRANSCRIPTION FACTOR (EUROFUNG)-RELATED"/>
    <property type="match status" value="1"/>
</dbReference>
<dbReference type="InterPro" id="IPR007219">
    <property type="entry name" value="XnlR_reg_dom"/>
</dbReference>
<feature type="domain" description="Zn(2)-C6 fungal-type" evidence="7">
    <location>
        <begin position="46"/>
        <end position="76"/>
    </location>
</feature>
<keyword evidence="5" id="KW-0539">Nucleus</keyword>
<dbReference type="Pfam" id="PF04082">
    <property type="entry name" value="Fungal_trans"/>
    <property type="match status" value="1"/>
</dbReference>
<dbReference type="Pfam" id="PF00172">
    <property type="entry name" value="Zn_clus"/>
    <property type="match status" value="1"/>
</dbReference>
<evidence type="ECO:0000256" key="6">
    <source>
        <dbReference type="SAM" id="MobiDB-lite"/>
    </source>
</evidence>
<keyword evidence="4" id="KW-0804">Transcription</keyword>
<dbReference type="InterPro" id="IPR001138">
    <property type="entry name" value="Zn2Cys6_DnaBD"/>
</dbReference>
<feature type="region of interest" description="Disordered" evidence="6">
    <location>
        <begin position="1"/>
        <end position="39"/>
    </location>
</feature>
<sequence>MAGSSDDTGSPIAGHQLDHSPGSDNNIGASDLLPDNSSVPKPKRLACMICRKRKLKCDGVRPSCSTCSRLGHSCAYDEQRRKSGPKRGYVKALEERLKQVETLLKTQDPMPASDAASSGATGVSMPMTGAQNPAPAPQGMGGAAPTMGMPGDRDMDRWQQFNGESPQAGTLDDFNFNSGMNMPINSGAGGGNFTWEMIGLGLEEPLPPQDTVDELHQVYFEKIHPSMPMIHRFRYLAAMNLAPNQRPPVCLRYAMWTLACSITDKYSDLKDLFYQRARKYVEGDYVKGYGEHIISVAHCQTHILLAAYEMKMMYFPRAWVNTGSAVRLAQMIGLHRLDGSGLDVKQCLPPPKDWTEREERRRTFWMAFCEDRYASIGTGWPMTIDERDIMTKMPSSEEAFDMSRPEQTPTLIECTGPSGVGRLSSFGGVVLLASLFGRNLVHLHRPDDDDQDHDLSGPFWKRHRQMDSILLNTSLGLPSHLKLPAGLSNPNVIFTNMSIHTSTVCLHQAAIFKADKNKLAASVSSESKVRCITAANEIASIMRTISHMDLSSMNPFISFCLYVAARVFVQYLKSRPDDSQTAESLRFLLSAMNALKRRNPLTESFLVQLDVDFEALTARIPKLRNAFARAGGSSQMGGKAEHAGSKGSDAEGMPGILAFGTEDSFSSEANGPDLGEGRSTNAAARAAVPNGGFGSQPWLSTEQGPVPGLAPAPGGMFEKNSSTGGFAFSEASGDGLKGQGSPEGVQSNGPTPSSSGTGSDATSRLGARQDGAFSSRHSSHSNAMNPSGPLDANTQNFFESSSGYSLGSGMAGAQPAAYPMPTSSWQDMSGQQALPNITPVGEGVLRALLNMGPMDAMDLSSWDGNQDSAMRG</sequence>
<dbReference type="CDD" id="cd12148">
    <property type="entry name" value="fungal_TF_MHR"/>
    <property type="match status" value="1"/>
</dbReference>
<keyword evidence="3" id="KW-0805">Transcription regulation</keyword>
<dbReference type="InterPro" id="IPR036864">
    <property type="entry name" value="Zn2-C6_fun-type_DNA-bd_sf"/>
</dbReference>
<organism evidence="8 9">
    <name type="scientific">Moelleriella libera RCEF 2490</name>
    <dbReference type="NCBI Taxonomy" id="1081109"/>
    <lineage>
        <taxon>Eukaryota</taxon>
        <taxon>Fungi</taxon>
        <taxon>Dikarya</taxon>
        <taxon>Ascomycota</taxon>
        <taxon>Pezizomycotina</taxon>
        <taxon>Sordariomycetes</taxon>
        <taxon>Hypocreomycetidae</taxon>
        <taxon>Hypocreales</taxon>
        <taxon>Clavicipitaceae</taxon>
        <taxon>Moelleriella</taxon>
    </lineage>
</organism>
<dbReference type="CDD" id="cd00067">
    <property type="entry name" value="GAL4"/>
    <property type="match status" value="1"/>
</dbReference>
<evidence type="ECO:0000256" key="4">
    <source>
        <dbReference type="ARBA" id="ARBA00023163"/>
    </source>
</evidence>
<dbReference type="SMART" id="SM00906">
    <property type="entry name" value="Fungal_trans"/>
    <property type="match status" value="1"/>
</dbReference>
<keyword evidence="2" id="KW-0479">Metal-binding</keyword>
<keyword evidence="9" id="KW-1185">Reference proteome</keyword>
<dbReference type="Proteomes" id="UP000078544">
    <property type="component" value="Unassembled WGS sequence"/>
</dbReference>
<evidence type="ECO:0000313" key="9">
    <source>
        <dbReference type="Proteomes" id="UP000078544"/>
    </source>
</evidence>
<protein>
    <submittedName>
        <fullName evidence="8">Binuclear zinc transcription factor</fullName>
    </submittedName>
</protein>
<feature type="region of interest" description="Disordered" evidence="6">
    <location>
        <begin position="661"/>
        <end position="796"/>
    </location>
</feature>
<proteinExistence type="predicted"/>
<comment type="subcellular location">
    <subcellularLocation>
        <location evidence="1">Nucleus</location>
    </subcellularLocation>
</comment>
<evidence type="ECO:0000259" key="7">
    <source>
        <dbReference type="PROSITE" id="PS50048"/>
    </source>
</evidence>
<dbReference type="EMBL" id="AZGY01000010">
    <property type="protein sequence ID" value="KZZ94783.1"/>
    <property type="molecule type" value="Genomic_DNA"/>
</dbReference>
<dbReference type="PROSITE" id="PS50048">
    <property type="entry name" value="ZN2_CY6_FUNGAL_2"/>
    <property type="match status" value="1"/>
</dbReference>
<dbReference type="CDD" id="cd14653">
    <property type="entry name" value="ZIP_Gal4p-like"/>
    <property type="match status" value="1"/>
</dbReference>
<dbReference type="AlphaFoldDB" id="A0A162IKI1"/>
<dbReference type="GO" id="GO:0005634">
    <property type="term" value="C:nucleus"/>
    <property type="evidence" value="ECO:0007669"/>
    <property type="project" value="UniProtKB-SubCell"/>
</dbReference>
<dbReference type="OrthoDB" id="5600212at2759"/>
<feature type="compositionally biased region" description="Low complexity" evidence="6">
    <location>
        <begin position="747"/>
        <end position="763"/>
    </location>
</feature>
<evidence type="ECO:0000256" key="5">
    <source>
        <dbReference type="ARBA" id="ARBA00023242"/>
    </source>
</evidence>
<dbReference type="SMART" id="SM00066">
    <property type="entry name" value="GAL4"/>
    <property type="match status" value="1"/>
</dbReference>
<dbReference type="GO" id="GO:0006351">
    <property type="term" value="P:DNA-templated transcription"/>
    <property type="evidence" value="ECO:0007669"/>
    <property type="project" value="InterPro"/>
</dbReference>
<dbReference type="InterPro" id="IPR050815">
    <property type="entry name" value="TF_fung"/>
</dbReference>
<name>A0A162IKI1_9HYPO</name>
<evidence type="ECO:0000256" key="3">
    <source>
        <dbReference type="ARBA" id="ARBA00023015"/>
    </source>
</evidence>
<accession>A0A162IKI1</accession>
<dbReference type="PANTHER" id="PTHR47338:SF10">
    <property type="entry name" value="TRANSCRIPTION FACTOR DOMAIN-CONTAINING PROTEIN-RELATED"/>
    <property type="match status" value="1"/>
</dbReference>
<evidence type="ECO:0000256" key="1">
    <source>
        <dbReference type="ARBA" id="ARBA00004123"/>
    </source>
</evidence>
<dbReference type="GO" id="GO:0003677">
    <property type="term" value="F:DNA binding"/>
    <property type="evidence" value="ECO:0007669"/>
    <property type="project" value="InterPro"/>
</dbReference>
<evidence type="ECO:0000256" key="2">
    <source>
        <dbReference type="ARBA" id="ARBA00022723"/>
    </source>
</evidence>
<dbReference type="GO" id="GO:0000981">
    <property type="term" value="F:DNA-binding transcription factor activity, RNA polymerase II-specific"/>
    <property type="evidence" value="ECO:0007669"/>
    <property type="project" value="InterPro"/>
</dbReference>
<dbReference type="PROSITE" id="PS00463">
    <property type="entry name" value="ZN2_CY6_FUNGAL_1"/>
    <property type="match status" value="1"/>
</dbReference>
<gene>
    <name evidence="8" type="ORF">AAL_04894</name>
</gene>
<feature type="compositionally biased region" description="Low complexity" evidence="6">
    <location>
        <begin position="704"/>
        <end position="715"/>
    </location>
</feature>